<accession>A0A0Q3I506</accession>
<dbReference type="AlphaFoldDB" id="A0A0Q3I506"/>
<dbReference type="Proteomes" id="UP000051562">
    <property type="component" value="Unassembled WGS sequence"/>
</dbReference>
<gene>
    <name evidence="1" type="ORF">ARD30_16295</name>
</gene>
<dbReference type="Gene3D" id="2.10.10.20">
    <property type="entry name" value="Carbohydrate-binding module superfamily 5/12"/>
    <property type="match status" value="1"/>
</dbReference>
<dbReference type="EMBL" id="LMAR01000044">
    <property type="protein sequence ID" value="KQK30007.1"/>
    <property type="molecule type" value="Genomic_DNA"/>
</dbReference>
<protein>
    <submittedName>
        <fullName evidence="1">Uncharacterized protein</fullName>
    </submittedName>
</protein>
<organism evidence="1 2">
    <name type="scientific">Bosea thiooxidans</name>
    <dbReference type="NCBI Taxonomy" id="53254"/>
    <lineage>
        <taxon>Bacteria</taxon>
        <taxon>Pseudomonadati</taxon>
        <taxon>Pseudomonadota</taxon>
        <taxon>Alphaproteobacteria</taxon>
        <taxon>Hyphomicrobiales</taxon>
        <taxon>Boseaceae</taxon>
        <taxon>Bosea</taxon>
    </lineage>
</organism>
<keyword evidence="2" id="KW-1185">Reference proteome</keyword>
<sequence>MAQPQPYNRQFNFADQQALTPSTPLPGTQVDAEFNQVKLTLDQTLANLKKLQRDDGALKNGIVTQDSLSPSLSIGFTLRGAWLAGVNYIVGDGVTYDSKFYRALVANLSTNLNRPDLDAATWEEVADFAVISAEAAASAAAALASENAAAASAGSAAASETAAASSASAAGTSATAANASADAAAASAQEAANLIGGTVTEAVRWDVAQTLSAGEQQQARQNIGADVPRPQGRLTLTSGDPAPASVTAATTLYYTPSEGAFIPRYTGTVWTFDAFSEMALAGNAAHNADTNYDIFYFDDAGTKRIGTGPAWSSANARGTGAGTTELTPLDGLWVNANSMTVRNGIGTFSVPAAVALYLGTVRTTNLAGTFEDSAGGSNTMARRFVFNAYNRIPRHVSVRESAASWSYATSTWRRMNNNTNMQARFVVGLPGDAIDFRGVMSCTATSTPSNALGYGWATGDPDSACLYGFGAAGGAYGTVCPSLILTPSIGYQTVSALEKGNTGATFYGAGSANNCGFNGTVMA</sequence>
<comment type="caution">
    <text evidence="1">The sequence shown here is derived from an EMBL/GenBank/DDBJ whole genome shotgun (WGS) entry which is preliminary data.</text>
</comment>
<reference evidence="1 2" key="1">
    <citation type="submission" date="2015-10" db="EMBL/GenBank/DDBJ databases">
        <title>Draft genome of Bosea thiooxidans.</title>
        <authorList>
            <person name="Wang X."/>
        </authorList>
    </citation>
    <scope>NUCLEOTIDE SEQUENCE [LARGE SCALE GENOMIC DNA]</scope>
    <source>
        <strain evidence="1 2">CGMCC 9174</strain>
    </source>
</reference>
<name>A0A0Q3I506_9HYPH</name>
<evidence type="ECO:0000313" key="1">
    <source>
        <dbReference type="EMBL" id="KQK30007.1"/>
    </source>
</evidence>
<proteinExistence type="predicted"/>
<dbReference type="RefSeq" id="WP_055728807.1">
    <property type="nucleotide sequence ID" value="NZ_LMAR01000044.1"/>
</dbReference>
<evidence type="ECO:0000313" key="2">
    <source>
        <dbReference type="Proteomes" id="UP000051562"/>
    </source>
</evidence>